<feature type="domain" description="Capsule synthesis protein CapA" evidence="3">
    <location>
        <begin position="47"/>
        <end position="305"/>
    </location>
</feature>
<accession>A0A5C5GEE8</accession>
<dbReference type="Gene3D" id="3.60.21.10">
    <property type="match status" value="1"/>
</dbReference>
<proteinExistence type="inferred from homology"/>
<dbReference type="AlphaFoldDB" id="A0A5C5GEE8"/>
<dbReference type="EMBL" id="VFFF01000001">
    <property type="protein sequence ID" value="TNY32407.1"/>
    <property type="molecule type" value="Genomic_DNA"/>
</dbReference>
<dbReference type="InterPro" id="IPR029052">
    <property type="entry name" value="Metallo-depent_PP-like"/>
</dbReference>
<gene>
    <name evidence="4" type="ORF">FHY64_03690</name>
</gene>
<keyword evidence="5" id="KW-1185">Reference proteome</keyword>
<dbReference type="OrthoDB" id="9810718at2"/>
<evidence type="ECO:0000256" key="1">
    <source>
        <dbReference type="ARBA" id="ARBA00005662"/>
    </source>
</evidence>
<dbReference type="SMART" id="SM00854">
    <property type="entry name" value="PGA_cap"/>
    <property type="match status" value="1"/>
</dbReference>
<dbReference type="PANTHER" id="PTHR33393:SF13">
    <property type="entry name" value="PGA BIOSYNTHESIS PROTEIN CAPA"/>
    <property type="match status" value="1"/>
</dbReference>
<dbReference type="Pfam" id="PF09587">
    <property type="entry name" value="PGA_cap"/>
    <property type="match status" value="1"/>
</dbReference>
<evidence type="ECO:0000259" key="3">
    <source>
        <dbReference type="SMART" id="SM00854"/>
    </source>
</evidence>
<keyword evidence="2" id="KW-0732">Signal</keyword>
<dbReference type="RefSeq" id="WP_140193084.1">
    <property type="nucleotide sequence ID" value="NZ_CP065915.1"/>
</dbReference>
<evidence type="ECO:0000256" key="2">
    <source>
        <dbReference type="SAM" id="SignalP"/>
    </source>
</evidence>
<name>A0A5C5GEE8_9RHOB</name>
<dbReference type="InterPro" id="IPR052169">
    <property type="entry name" value="CW_Biosynth-Accessory"/>
</dbReference>
<evidence type="ECO:0000313" key="5">
    <source>
        <dbReference type="Proteomes" id="UP000314011"/>
    </source>
</evidence>
<comment type="similarity">
    <text evidence="1">Belongs to the CapA family.</text>
</comment>
<sequence length="407" mass="43112">MRALRLFLVLLLSIAANAASAQYQSCRAVFTATPPPINACADGTRYNVAVVGDVLLHQPLQRQGYASGFHTLWGEAVPFLRMADLAIANLEGPIAPGMTRGGGQRADPGAVFDGTVYTSYPMFNYNPVVLQALKEAGVDLVTTANNHALDRFSAGADMTIAQLEAAGLPFVGTVRAGAPRDFSHAVNTRIGRLIFIACTFSTNGIGDPNSQVLHCYREREALLGLVRAHASRADTAGVIVMPHWGIEYTERPASTDRQLAAELVAAGASAVIGTHPHVVQSWEILQGPAGNVPVIYSTGNFVSGQVNLPRQTGMLAWLELCRARPGGDLGRALTVNAAVGNAGWVAMRMARTQYGRQLIVADPEGIADAALPSHQLIERLVPGRAMMPRMACTGAPAAQSAMEVSLQ</sequence>
<organism evidence="4 5">
    <name type="scientific">Pelagovum pacificum</name>
    <dbReference type="NCBI Taxonomy" id="2588711"/>
    <lineage>
        <taxon>Bacteria</taxon>
        <taxon>Pseudomonadati</taxon>
        <taxon>Pseudomonadota</taxon>
        <taxon>Alphaproteobacteria</taxon>
        <taxon>Rhodobacterales</taxon>
        <taxon>Paracoccaceae</taxon>
        <taxon>Pelagovum</taxon>
    </lineage>
</organism>
<dbReference type="Proteomes" id="UP000314011">
    <property type="component" value="Unassembled WGS sequence"/>
</dbReference>
<dbReference type="CDD" id="cd07381">
    <property type="entry name" value="MPP_CapA"/>
    <property type="match status" value="1"/>
</dbReference>
<comment type="caution">
    <text evidence="4">The sequence shown here is derived from an EMBL/GenBank/DDBJ whole genome shotgun (WGS) entry which is preliminary data.</text>
</comment>
<dbReference type="InterPro" id="IPR019079">
    <property type="entry name" value="Capsule_synth_CapA"/>
</dbReference>
<reference evidence="4 5" key="1">
    <citation type="submission" date="2019-06" db="EMBL/GenBank/DDBJ databases">
        <title>Genome of new Rhodobacteraceae sp. SM1903.</title>
        <authorList>
            <person name="Ren X."/>
        </authorList>
    </citation>
    <scope>NUCLEOTIDE SEQUENCE [LARGE SCALE GENOMIC DNA]</scope>
    <source>
        <strain evidence="4 5">SM1903</strain>
    </source>
</reference>
<feature type="signal peptide" evidence="2">
    <location>
        <begin position="1"/>
        <end position="18"/>
    </location>
</feature>
<dbReference type="PANTHER" id="PTHR33393">
    <property type="entry name" value="POLYGLUTAMINE SYNTHESIS ACCESSORY PROTEIN RV0574C-RELATED"/>
    <property type="match status" value="1"/>
</dbReference>
<dbReference type="SUPFAM" id="SSF56300">
    <property type="entry name" value="Metallo-dependent phosphatases"/>
    <property type="match status" value="1"/>
</dbReference>
<feature type="chain" id="PRO_5023054495" evidence="2">
    <location>
        <begin position="19"/>
        <end position="407"/>
    </location>
</feature>
<evidence type="ECO:0000313" key="4">
    <source>
        <dbReference type="EMBL" id="TNY32407.1"/>
    </source>
</evidence>
<protein>
    <submittedName>
        <fullName evidence="4">CapA family protein</fullName>
    </submittedName>
</protein>